<name>A0ABS8TJX0_DATST</name>
<sequence length="599" mass="65716">MDAFSSTFLSTLYQHPKSLLSPNNNNNIYSPNTSSSLTPKISSIRIEERPQATTTTTRTKTQEKPTLNYSPPKRDLPTKPIKPLNIPAIIFNALDNLVNTFIDPPLKPIVDPKYVLSDNFAPVDELPPTECEVVEGSLPPCLDGAYIRNGPNPQHLPRGPYHLFDGDGMLHSIRISQGKATLCSRYVKTYKYIIEHEAGSPVIPNVYAGFNSLTVSAARGAITAARVLAGQFNPANGIGLVNTTLALFGGKLFALGESDLPYAVKIAPNGDIITLGRYDFDGKLSTSMTGHPKIDPETNEAFAFRSSLVPPFLTYFRIEPNGTKTPDVPIFSMTRPSFLHDFAITKKYAIFADIQIGMNPFEFITGGSPMGTDLGKITRLGVIPRYAKDESEMRWFNVLGFNIIHAINAWEEDGGDTVVMVAPNILSVEHTLERVDMIHACVEKVKIDLKTGMVSRHPISTRNLDLGVINPAYVGKKNKYIYAAIIGDPMPKISGIVKLDVSIAEADRRDCIVACRKFGEGCFCGEPFFVAKNPNDPAADEDDGYVVSYVHNEKTGESSFLVMDAKSPNLDTVAAVKLPRRVPYGFHGLFVTESDLNKL</sequence>
<dbReference type="Proteomes" id="UP000823775">
    <property type="component" value="Unassembled WGS sequence"/>
</dbReference>
<dbReference type="InterPro" id="IPR004294">
    <property type="entry name" value="Carotenoid_Oase"/>
</dbReference>
<dbReference type="PANTHER" id="PTHR10543:SF46">
    <property type="entry name" value="CAROTENOID CLEAVAGE DIOXYGENASE 4, CHLOROPLASTIC-RELATED"/>
    <property type="match status" value="1"/>
</dbReference>
<proteinExistence type="inferred from homology"/>
<protein>
    <submittedName>
        <fullName evidence="7">Carotenoid cleavage dioxygenase 4, chloroplastic</fullName>
    </submittedName>
</protein>
<evidence type="ECO:0000313" key="8">
    <source>
        <dbReference type="Proteomes" id="UP000823775"/>
    </source>
</evidence>
<comment type="cofactor">
    <cofactor evidence="1">
        <name>Fe(2+)</name>
        <dbReference type="ChEBI" id="CHEBI:29033"/>
    </cofactor>
</comment>
<dbReference type="Pfam" id="PF03055">
    <property type="entry name" value="RPE65"/>
    <property type="match status" value="1"/>
</dbReference>
<keyword evidence="8" id="KW-1185">Reference proteome</keyword>
<comment type="similarity">
    <text evidence="2">Belongs to the carotenoid oxygenase family.</text>
</comment>
<keyword evidence="3" id="KW-0479">Metal-binding</keyword>
<accession>A0ABS8TJX0</accession>
<comment type="caution">
    <text evidence="7">The sequence shown here is derived from an EMBL/GenBank/DDBJ whole genome shotgun (WGS) entry which is preliminary data.</text>
</comment>
<feature type="compositionally biased region" description="Low complexity" evidence="6">
    <location>
        <begin position="20"/>
        <end position="36"/>
    </location>
</feature>
<evidence type="ECO:0000256" key="1">
    <source>
        <dbReference type="ARBA" id="ARBA00001954"/>
    </source>
</evidence>
<keyword evidence="5" id="KW-0408">Iron</keyword>
<evidence type="ECO:0000313" key="7">
    <source>
        <dbReference type="EMBL" id="MCD7470852.1"/>
    </source>
</evidence>
<reference evidence="7 8" key="1">
    <citation type="journal article" date="2021" name="BMC Genomics">
        <title>Datura genome reveals duplications of psychoactive alkaloid biosynthetic genes and high mutation rate following tissue culture.</title>
        <authorList>
            <person name="Rajewski A."/>
            <person name="Carter-House D."/>
            <person name="Stajich J."/>
            <person name="Litt A."/>
        </authorList>
    </citation>
    <scope>NUCLEOTIDE SEQUENCE [LARGE SCALE GENOMIC DNA]</scope>
    <source>
        <strain evidence="7">AR-01</strain>
    </source>
</reference>
<evidence type="ECO:0000256" key="4">
    <source>
        <dbReference type="ARBA" id="ARBA00022964"/>
    </source>
</evidence>
<evidence type="ECO:0000256" key="3">
    <source>
        <dbReference type="ARBA" id="ARBA00022723"/>
    </source>
</evidence>
<gene>
    <name evidence="7" type="primary">CCD4_2</name>
    <name evidence="7" type="ORF">HAX54_011033</name>
</gene>
<dbReference type="PANTHER" id="PTHR10543">
    <property type="entry name" value="BETA-CAROTENE DIOXYGENASE"/>
    <property type="match status" value="1"/>
</dbReference>
<keyword evidence="4 7" id="KW-0223">Dioxygenase</keyword>
<evidence type="ECO:0000256" key="5">
    <source>
        <dbReference type="ARBA" id="ARBA00023004"/>
    </source>
</evidence>
<feature type="region of interest" description="Disordered" evidence="6">
    <location>
        <begin position="20"/>
        <end position="78"/>
    </location>
</feature>
<keyword evidence="4 7" id="KW-0560">Oxidoreductase</keyword>
<organism evidence="7 8">
    <name type="scientific">Datura stramonium</name>
    <name type="common">Jimsonweed</name>
    <name type="synonym">Common thornapple</name>
    <dbReference type="NCBI Taxonomy" id="4076"/>
    <lineage>
        <taxon>Eukaryota</taxon>
        <taxon>Viridiplantae</taxon>
        <taxon>Streptophyta</taxon>
        <taxon>Embryophyta</taxon>
        <taxon>Tracheophyta</taxon>
        <taxon>Spermatophyta</taxon>
        <taxon>Magnoliopsida</taxon>
        <taxon>eudicotyledons</taxon>
        <taxon>Gunneridae</taxon>
        <taxon>Pentapetalae</taxon>
        <taxon>asterids</taxon>
        <taxon>lamiids</taxon>
        <taxon>Solanales</taxon>
        <taxon>Solanaceae</taxon>
        <taxon>Solanoideae</taxon>
        <taxon>Datureae</taxon>
        <taxon>Datura</taxon>
    </lineage>
</organism>
<dbReference type="GO" id="GO:0051213">
    <property type="term" value="F:dioxygenase activity"/>
    <property type="evidence" value="ECO:0007669"/>
    <property type="project" value="UniProtKB-KW"/>
</dbReference>
<evidence type="ECO:0000256" key="2">
    <source>
        <dbReference type="ARBA" id="ARBA00006787"/>
    </source>
</evidence>
<evidence type="ECO:0000256" key="6">
    <source>
        <dbReference type="SAM" id="MobiDB-lite"/>
    </source>
</evidence>
<dbReference type="EMBL" id="JACEIK010001620">
    <property type="protein sequence ID" value="MCD7470852.1"/>
    <property type="molecule type" value="Genomic_DNA"/>
</dbReference>